<dbReference type="GO" id="GO:0016787">
    <property type="term" value="F:hydrolase activity"/>
    <property type="evidence" value="ECO:0007669"/>
    <property type="project" value="UniProtKB-KW"/>
</dbReference>
<proteinExistence type="predicted"/>
<dbReference type="EMBL" id="JAXIVS010000025">
    <property type="protein sequence ID" value="MDY7232961.1"/>
    <property type="molecule type" value="Genomic_DNA"/>
</dbReference>
<keyword evidence="2" id="KW-0378">Hydrolase</keyword>
<evidence type="ECO:0000313" key="2">
    <source>
        <dbReference type="EMBL" id="MDY7232961.1"/>
    </source>
</evidence>
<dbReference type="SUPFAM" id="SSF53474">
    <property type="entry name" value="alpha/beta-Hydrolases"/>
    <property type="match status" value="1"/>
</dbReference>
<dbReference type="InterPro" id="IPR000073">
    <property type="entry name" value="AB_hydrolase_1"/>
</dbReference>
<gene>
    <name evidence="2" type="ORF">SYV04_41630</name>
</gene>
<dbReference type="PANTHER" id="PTHR43433">
    <property type="entry name" value="HYDROLASE, ALPHA/BETA FOLD FAMILY PROTEIN"/>
    <property type="match status" value="1"/>
</dbReference>
<reference evidence="2 3" key="1">
    <citation type="submission" date="2023-12" db="EMBL/GenBank/DDBJ databases">
        <title>the genome sequence of Hyalangium sp. s54d21.</title>
        <authorList>
            <person name="Zhang X."/>
        </authorList>
    </citation>
    <scope>NUCLEOTIDE SEQUENCE [LARGE SCALE GENOMIC DNA]</scope>
    <source>
        <strain evidence="3">s54d21</strain>
    </source>
</reference>
<feature type="domain" description="AB hydrolase-1" evidence="1">
    <location>
        <begin position="30"/>
        <end position="269"/>
    </location>
</feature>
<dbReference type="RefSeq" id="WP_321551674.1">
    <property type="nucleotide sequence ID" value="NZ_JAXIVS010000025.1"/>
</dbReference>
<evidence type="ECO:0000313" key="3">
    <source>
        <dbReference type="Proteomes" id="UP001291309"/>
    </source>
</evidence>
<keyword evidence="3" id="KW-1185">Reference proteome</keyword>
<sequence>MNHYFRQDYLRVPDGSSLYFQVLGEGEPGMVLCDGLGCDGFAWKYLTPYLSRQHRVLRWHYRGHGRSGRPEDSRRFGMLYTCEDLDRLMDAAEVKQGIIFGHSMGVQVALEFHRRYAHRVRGLVLICGSYGNPLDTFHDSTYLKRVFPVLRHLVERYPARAARLIHSLLSTDLAMQVALSVELNRDLISKADLAPYFEHLARMDPVVFVRTLDSLATHTAWDHLPHVDVPTLIIAGERDKFTPSWLSRKMAEHIPGAELMLVPLATHTATLEYRELIELRIERFLRDRLGVQVPLPPRLPPGEGATPS</sequence>
<organism evidence="2 3">
    <name type="scientific">Hyalangium rubrum</name>
    <dbReference type="NCBI Taxonomy" id="3103134"/>
    <lineage>
        <taxon>Bacteria</taxon>
        <taxon>Pseudomonadati</taxon>
        <taxon>Myxococcota</taxon>
        <taxon>Myxococcia</taxon>
        <taxon>Myxococcales</taxon>
        <taxon>Cystobacterineae</taxon>
        <taxon>Archangiaceae</taxon>
        <taxon>Hyalangium</taxon>
    </lineage>
</organism>
<comment type="caution">
    <text evidence="2">The sequence shown here is derived from an EMBL/GenBank/DDBJ whole genome shotgun (WGS) entry which is preliminary data.</text>
</comment>
<evidence type="ECO:0000259" key="1">
    <source>
        <dbReference type="Pfam" id="PF00561"/>
    </source>
</evidence>
<dbReference type="InterPro" id="IPR029058">
    <property type="entry name" value="AB_hydrolase_fold"/>
</dbReference>
<protein>
    <submittedName>
        <fullName evidence="2">Alpha/beta hydrolase</fullName>
    </submittedName>
</protein>
<name>A0ABU5HHX5_9BACT</name>
<accession>A0ABU5HHX5</accession>
<dbReference type="Gene3D" id="3.40.50.1820">
    <property type="entry name" value="alpha/beta hydrolase"/>
    <property type="match status" value="1"/>
</dbReference>
<dbReference type="Pfam" id="PF00561">
    <property type="entry name" value="Abhydrolase_1"/>
    <property type="match status" value="1"/>
</dbReference>
<dbReference type="PANTHER" id="PTHR43433:SF5">
    <property type="entry name" value="AB HYDROLASE-1 DOMAIN-CONTAINING PROTEIN"/>
    <property type="match status" value="1"/>
</dbReference>
<dbReference type="Proteomes" id="UP001291309">
    <property type="component" value="Unassembled WGS sequence"/>
</dbReference>
<dbReference type="InterPro" id="IPR050471">
    <property type="entry name" value="AB_hydrolase"/>
</dbReference>